<dbReference type="NCBIfam" id="TIGR03956">
    <property type="entry name" value="rSAM_HydE"/>
    <property type="match status" value="1"/>
</dbReference>
<keyword evidence="1 5" id="KW-0949">S-adenosyl-L-methionine</keyword>
<dbReference type="InterPro" id="IPR034422">
    <property type="entry name" value="HydE/PylB-like"/>
</dbReference>
<feature type="binding site" evidence="5">
    <location>
        <position position="74"/>
    </location>
    <ligand>
        <name>[4Fe-4S] cluster</name>
        <dbReference type="ChEBI" id="CHEBI:49883"/>
        <note>4Fe-4S-S-AdoMet</note>
    </ligand>
</feature>
<dbReference type="GO" id="GO:0051539">
    <property type="term" value="F:4 iron, 4 sulfur cluster binding"/>
    <property type="evidence" value="ECO:0007669"/>
    <property type="project" value="UniProtKB-KW"/>
</dbReference>
<dbReference type="PIRSF" id="PIRSF004762">
    <property type="entry name" value="CHP00423"/>
    <property type="match status" value="1"/>
</dbReference>
<comment type="cofactor">
    <cofactor evidence="5">
        <name>[4Fe-4S] cluster</name>
        <dbReference type="ChEBI" id="CHEBI:49883"/>
    </cofactor>
    <text evidence="5">Binds 1 [4Fe-4S] cluster. The cluster is coordinated with 3 cysteines and an exchangeable S-adenosyl-L-methionine.</text>
</comment>
<dbReference type="PROSITE" id="PS51918">
    <property type="entry name" value="RADICAL_SAM"/>
    <property type="match status" value="1"/>
</dbReference>
<dbReference type="Pfam" id="PF04055">
    <property type="entry name" value="Radical_SAM"/>
    <property type="match status" value="1"/>
</dbReference>
<keyword evidence="5" id="KW-0004">4Fe-4S</keyword>
<feature type="binding site" evidence="6">
    <location>
        <position position="194"/>
    </location>
    <ligand>
        <name>S-adenosyl-L-methionine</name>
        <dbReference type="ChEBI" id="CHEBI:59789"/>
    </ligand>
</feature>
<dbReference type="GO" id="GO:0004076">
    <property type="term" value="F:biotin synthase activity"/>
    <property type="evidence" value="ECO:0007669"/>
    <property type="project" value="UniProtKB-EC"/>
</dbReference>
<evidence type="ECO:0000256" key="6">
    <source>
        <dbReference type="PIRSR" id="PIRSR004762-2"/>
    </source>
</evidence>
<accession>A0A6N3BQ83</accession>
<feature type="binding site" evidence="6">
    <location>
        <position position="172"/>
    </location>
    <ligand>
        <name>S-adenosyl-L-methionine</name>
        <dbReference type="ChEBI" id="CHEBI:59789"/>
    </ligand>
</feature>
<evidence type="ECO:0000313" key="8">
    <source>
        <dbReference type="EMBL" id="VYU06072.1"/>
    </source>
</evidence>
<keyword evidence="8" id="KW-0808">Transferase</keyword>
<dbReference type="SMART" id="SM00729">
    <property type="entry name" value="Elp3"/>
    <property type="match status" value="1"/>
</dbReference>
<evidence type="ECO:0000259" key="7">
    <source>
        <dbReference type="PROSITE" id="PS51918"/>
    </source>
</evidence>
<dbReference type="EMBL" id="CACRUX010000045">
    <property type="protein sequence ID" value="VYU06072.1"/>
    <property type="molecule type" value="Genomic_DNA"/>
</dbReference>
<dbReference type="InterPro" id="IPR013785">
    <property type="entry name" value="Aldolase_TIM"/>
</dbReference>
<dbReference type="CDD" id="cd01335">
    <property type="entry name" value="Radical_SAM"/>
    <property type="match status" value="1"/>
</dbReference>
<evidence type="ECO:0000256" key="4">
    <source>
        <dbReference type="ARBA" id="ARBA00023014"/>
    </source>
</evidence>
<dbReference type="SFLD" id="SFLDG01082">
    <property type="entry name" value="B12-binding_domain_containing"/>
    <property type="match status" value="1"/>
</dbReference>
<feature type="binding site" evidence="5">
    <location>
        <position position="70"/>
    </location>
    <ligand>
        <name>[4Fe-4S] cluster</name>
        <dbReference type="ChEBI" id="CHEBI:49883"/>
        <note>4Fe-4S-S-AdoMet</note>
    </ligand>
</feature>
<feature type="domain" description="Radical SAM core" evidence="7">
    <location>
        <begin position="56"/>
        <end position="285"/>
    </location>
</feature>
<keyword evidence="4 5" id="KW-0411">Iron-sulfur</keyword>
<sequence length="377" mass="42929">MTVQKMTVQDILKKDLVGNDTLTVDELRFLMSVTDEDDLQAIYKKAYEVKAKYVDKMAYYRGLIEFSNRCVKNCEYCGIRRENDKTERFDMKREDIIKMAQWAYDHEYGSITLQSGERSDAAFVDYVVDLIREIKSIGDGSLGITMCVGEQTEESYRRMVEAGASRYLLRIETSNPELYKKIHPNDELHSFETRVNCLKSLRKVGFQVGTGVMIGLPHQTEEDLVNDILFYRDMDIDMIGMGPYVVHHDTPLGQEALAMGIDDEAGKKRRIQLGLKMIALTRLFLKDVNIAATTALQALDKLGREKGLAAGANILMPIITIPEHRAKYLLYDNKPCVDDNADKCKDCLTRRVMSIGDMVGWKQNGDSKHYGKRTGLF</sequence>
<name>A0A6N3BQ83_9FIRM</name>
<dbReference type="InterPro" id="IPR024021">
    <property type="entry name" value="FeFe-hyd_HydE_rSAM"/>
</dbReference>
<dbReference type="SFLD" id="SFLDF00348">
    <property type="entry name" value="FeFe_hydrogenase_maturase_(Hyd"/>
    <property type="match status" value="1"/>
</dbReference>
<dbReference type="Gene3D" id="3.20.20.70">
    <property type="entry name" value="Aldolase class I"/>
    <property type="match status" value="1"/>
</dbReference>
<evidence type="ECO:0000256" key="3">
    <source>
        <dbReference type="ARBA" id="ARBA00023004"/>
    </source>
</evidence>
<reference evidence="8" key="1">
    <citation type="submission" date="2019-11" db="EMBL/GenBank/DDBJ databases">
        <authorList>
            <person name="Feng L."/>
        </authorList>
    </citation>
    <scope>NUCLEOTIDE SEQUENCE</scope>
    <source>
        <strain evidence="8">VrattiLFYP33</strain>
    </source>
</reference>
<proteinExistence type="predicted"/>
<evidence type="ECO:0000256" key="5">
    <source>
        <dbReference type="PIRSR" id="PIRSR004762-1"/>
    </source>
</evidence>
<dbReference type="GO" id="GO:0046872">
    <property type="term" value="F:metal ion binding"/>
    <property type="evidence" value="ECO:0007669"/>
    <property type="project" value="UniProtKB-KW"/>
</dbReference>
<dbReference type="PANTHER" id="PTHR43726">
    <property type="entry name" value="3-METHYLORNITHINE SYNTHASE"/>
    <property type="match status" value="1"/>
</dbReference>
<gene>
    <name evidence="8" type="primary">bioB_1</name>
    <name evidence="8" type="ORF">VRLFYP33_01145</name>
</gene>
<dbReference type="InterPro" id="IPR007197">
    <property type="entry name" value="rSAM"/>
</dbReference>
<dbReference type="PANTHER" id="PTHR43726:SF1">
    <property type="entry name" value="BIOTIN SYNTHASE"/>
    <property type="match status" value="1"/>
</dbReference>
<dbReference type="SUPFAM" id="SSF102114">
    <property type="entry name" value="Radical SAM enzymes"/>
    <property type="match status" value="1"/>
</dbReference>
<organism evidence="8">
    <name type="scientific">Veillonella ratti</name>
    <dbReference type="NCBI Taxonomy" id="103892"/>
    <lineage>
        <taxon>Bacteria</taxon>
        <taxon>Bacillati</taxon>
        <taxon>Bacillota</taxon>
        <taxon>Negativicutes</taxon>
        <taxon>Veillonellales</taxon>
        <taxon>Veillonellaceae</taxon>
        <taxon>Veillonella</taxon>
    </lineage>
</organism>
<dbReference type="SFLD" id="SFLDS00029">
    <property type="entry name" value="Radical_SAM"/>
    <property type="match status" value="1"/>
</dbReference>
<keyword evidence="3 5" id="KW-0408">Iron</keyword>
<feature type="binding site" evidence="5">
    <location>
        <position position="77"/>
    </location>
    <ligand>
        <name>[4Fe-4S] cluster</name>
        <dbReference type="ChEBI" id="CHEBI:49883"/>
        <note>4Fe-4S-S-AdoMet</note>
    </ligand>
</feature>
<dbReference type="SFLD" id="SFLDG01060">
    <property type="entry name" value="BATS_domain_containing"/>
    <property type="match status" value="1"/>
</dbReference>
<dbReference type="AlphaFoldDB" id="A0A6N3BQ83"/>
<dbReference type="InterPro" id="IPR058240">
    <property type="entry name" value="rSAM_sf"/>
</dbReference>
<keyword evidence="2" id="KW-0479">Metal-binding</keyword>
<evidence type="ECO:0000256" key="1">
    <source>
        <dbReference type="ARBA" id="ARBA00022691"/>
    </source>
</evidence>
<dbReference type="EC" id="2.8.1.6" evidence="8"/>
<evidence type="ECO:0000256" key="2">
    <source>
        <dbReference type="ARBA" id="ARBA00022723"/>
    </source>
</evidence>
<dbReference type="SFLD" id="SFLDG01280">
    <property type="entry name" value="HydE/PylB-like"/>
    <property type="match status" value="1"/>
</dbReference>
<protein>
    <submittedName>
        <fullName evidence="8">Biotin synthase</fullName>
        <ecNumber evidence="8">2.8.1.6</ecNumber>
    </submittedName>
</protein>
<dbReference type="InterPro" id="IPR006638">
    <property type="entry name" value="Elp3/MiaA/NifB-like_rSAM"/>
</dbReference>